<evidence type="ECO:0000313" key="1">
    <source>
        <dbReference type="EMBL" id="KAK0652586.1"/>
    </source>
</evidence>
<accession>A0AA39YJD1</accession>
<dbReference type="EMBL" id="JAULSV010000002">
    <property type="protein sequence ID" value="KAK0652586.1"/>
    <property type="molecule type" value="Genomic_DNA"/>
</dbReference>
<comment type="caution">
    <text evidence="1">The sequence shown here is derived from an EMBL/GenBank/DDBJ whole genome shotgun (WGS) entry which is preliminary data.</text>
</comment>
<name>A0AA39YJD1_9PEZI</name>
<dbReference type="Proteomes" id="UP001174936">
    <property type="component" value="Unassembled WGS sequence"/>
</dbReference>
<keyword evidence="2" id="KW-1185">Reference proteome</keyword>
<organism evidence="1 2">
    <name type="scientific">Cercophora newfieldiana</name>
    <dbReference type="NCBI Taxonomy" id="92897"/>
    <lineage>
        <taxon>Eukaryota</taxon>
        <taxon>Fungi</taxon>
        <taxon>Dikarya</taxon>
        <taxon>Ascomycota</taxon>
        <taxon>Pezizomycotina</taxon>
        <taxon>Sordariomycetes</taxon>
        <taxon>Sordariomycetidae</taxon>
        <taxon>Sordariales</taxon>
        <taxon>Lasiosphaeriaceae</taxon>
        <taxon>Cercophora</taxon>
    </lineage>
</organism>
<evidence type="ECO:0000313" key="2">
    <source>
        <dbReference type="Proteomes" id="UP001174936"/>
    </source>
</evidence>
<protein>
    <submittedName>
        <fullName evidence="1">Uncharacterized protein</fullName>
    </submittedName>
</protein>
<dbReference type="AlphaFoldDB" id="A0AA39YJD1"/>
<reference evidence="1" key="1">
    <citation type="submission" date="2023-06" db="EMBL/GenBank/DDBJ databases">
        <title>Genome-scale phylogeny and comparative genomics of the fungal order Sordariales.</title>
        <authorList>
            <consortium name="Lawrence Berkeley National Laboratory"/>
            <person name="Hensen N."/>
            <person name="Bonometti L."/>
            <person name="Westerberg I."/>
            <person name="Brannstrom I.O."/>
            <person name="Guillou S."/>
            <person name="Cros-Aarteil S."/>
            <person name="Calhoun S."/>
            <person name="Haridas S."/>
            <person name="Kuo A."/>
            <person name="Mondo S."/>
            <person name="Pangilinan J."/>
            <person name="Riley R."/>
            <person name="Labutti K."/>
            <person name="Andreopoulos B."/>
            <person name="Lipzen A."/>
            <person name="Chen C."/>
            <person name="Yanf M."/>
            <person name="Daum C."/>
            <person name="Ng V."/>
            <person name="Clum A."/>
            <person name="Steindorff A."/>
            <person name="Ohm R."/>
            <person name="Martin F."/>
            <person name="Silar P."/>
            <person name="Natvig D."/>
            <person name="Lalanne C."/>
            <person name="Gautier V."/>
            <person name="Ament-Velasquez S.L."/>
            <person name="Kruys A."/>
            <person name="Hutchinson M.I."/>
            <person name="Powell A.J."/>
            <person name="Barry K."/>
            <person name="Miller A.N."/>
            <person name="Grigoriev I.V."/>
            <person name="Debuchy R."/>
            <person name="Gladieux P."/>
            <person name="Thoren M.H."/>
            <person name="Johannesson H."/>
        </authorList>
    </citation>
    <scope>NUCLEOTIDE SEQUENCE</scope>
    <source>
        <strain evidence="1">SMH2532-1</strain>
    </source>
</reference>
<proteinExistence type="predicted"/>
<sequence>MPIVTVPVHKCLIGVMQAVKFCVNAIAVPWTAPYTPRCSDIAKSDGEASTLASAFTIEVLIFTWIHQ</sequence>
<gene>
    <name evidence="1" type="ORF">B0T16DRAFT_406467</name>
</gene>